<dbReference type="InterPro" id="IPR003719">
    <property type="entry name" value="Phenazine_PhzF-like"/>
</dbReference>
<dbReference type="PANTHER" id="PTHR13774:SF39">
    <property type="entry name" value="BIOSYNTHESIS PROTEIN, PUTATIVE-RELATED"/>
    <property type="match status" value="1"/>
</dbReference>
<evidence type="ECO:0000256" key="3">
    <source>
        <dbReference type="PIRSR" id="PIRSR016184-1"/>
    </source>
</evidence>
<accession>A0A1P8UC77</accession>
<dbReference type="KEGG" id="maur:BOH66_05340"/>
<dbReference type="GO" id="GO:0005737">
    <property type="term" value="C:cytoplasm"/>
    <property type="evidence" value="ECO:0007669"/>
    <property type="project" value="TreeGrafter"/>
</dbReference>
<dbReference type="PANTHER" id="PTHR13774">
    <property type="entry name" value="PHENAZINE BIOSYNTHESIS PROTEIN"/>
    <property type="match status" value="1"/>
</dbReference>
<dbReference type="STRING" id="36805.BOH66_05340"/>
<dbReference type="SUPFAM" id="SSF54506">
    <property type="entry name" value="Diaminopimelate epimerase-like"/>
    <property type="match status" value="1"/>
</dbReference>
<dbReference type="AlphaFoldDB" id="A0A1P8UC77"/>
<dbReference type="PIRSF" id="PIRSF016184">
    <property type="entry name" value="PhzC_PhzF"/>
    <property type="match status" value="1"/>
</dbReference>
<evidence type="ECO:0000313" key="4">
    <source>
        <dbReference type="EMBL" id="APZ35756.1"/>
    </source>
</evidence>
<evidence type="ECO:0000313" key="5">
    <source>
        <dbReference type="Proteomes" id="UP000187185"/>
    </source>
</evidence>
<name>A0A1P8UC77_9MICO</name>
<reference evidence="4 5" key="1">
    <citation type="submission" date="2016-12" db="EMBL/GenBank/DDBJ databases">
        <title>Complete genome sequence of Microbacterium aurum KACC 15219.</title>
        <authorList>
            <person name="Jung Y."/>
            <person name="Shin J.-H."/>
            <person name="Lee Y.-J."/>
            <person name="Yi H."/>
            <person name="Bahn Y.-S."/>
            <person name="Kim J.F."/>
            <person name="Lee D.-W."/>
        </authorList>
    </citation>
    <scope>NUCLEOTIDE SEQUENCE [LARGE SCALE GENOMIC DNA]</scope>
    <source>
        <strain evidence="4 5">KACC 15219</strain>
    </source>
</reference>
<evidence type="ECO:0000256" key="1">
    <source>
        <dbReference type="ARBA" id="ARBA00008270"/>
    </source>
</evidence>
<protein>
    <submittedName>
        <fullName evidence="4">Phenazine biosynthesis protein PhzF</fullName>
    </submittedName>
</protein>
<dbReference type="EMBL" id="CP018762">
    <property type="protein sequence ID" value="APZ35756.1"/>
    <property type="molecule type" value="Genomic_DNA"/>
</dbReference>
<organism evidence="4 5">
    <name type="scientific">Microbacterium aurum</name>
    <dbReference type="NCBI Taxonomy" id="36805"/>
    <lineage>
        <taxon>Bacteria</taxon>
        <taxon>Bacillati</taxon>
        <taxon>Actinomycetota</taxon>
        <taxon>Actinomycetes</taxon>
        <taxon>Micrococcales</taxon>
        <taxon>Microbacteriaceae</taxon>
        <taxon>Microbacterium</taxon>
    </lineage>
</organism>
<dbReference type="GO" id="GO:0016853">
    <property type="term" value="F:isomerase activity"/>
    <property type="evidence" value="ECO:0007669"/>
    <property type="project" value="UniProtKB-KW"/>
</dbReference>
<dbReference type="NCBIfam" id="TIGR00654">
    <property type="entry name" value="PhzF_family"/>
    <property type="match status" value="1"/>
</dbReference>
<keyword evidence="5" id="KW-1185">Reference proteome</keyword>
<dbReference type="Proteomes" id="UP000187185">
    <property type="component" value="Chromosome"/>
</dbReference>
<gene>
    <name evidence="4" type="ORF">BOH66_05340</name>
</gene>
<keyword evidence="2" id="KW-0413">Isomerase</keyword>
<sequence>MLPAPEVLRYAAFSARPEGGNPAGVVLDAERLDDAAMQRIAAEVDYAETAFVTGREPDGALRIRYFSPIAEVPFCGHATVATAVALADRGRVGGDETIRFVTPARPVSIAVSRDAEGARGAFTSIEPVVGSLPDGHLDGILRLLGLQRSDLDPALPPRIAHAGNPHPIVAIADRDAFDTFRFDPAAVRALMDDRGWPATIAIVHRTGADRFAARNLFPVGRITEDPATGSAAAALGAYLRAVGAVTVPGRIVVDQGAHVGRPGVLTVDIPASGGIVVSGHAVEIPDAC</sequence>
<dbReference type="Pfam" id="PF02567">
    <property type="entry name" value="PhzC-PhzF"/>
    <property type="match status" value="1"/>
</dbReference>
<feature type="active site" evidence="3">
    <location>
        <position position="48"/>
    </location>
</feature>
<evidence type="ECO:0000256" key="2">
    <source>
        <dbReference type="ARBA" id="ARBA00023235"/>
    </source>
</evidence>
<comment type="similarity">
    <text evidence="1">Belongs to the PhzF family.</text>
</comment>
<proteinExistence type="inferred from homology"/>
<dbReference type="Gene3D" id="3.10.310.10">
    <property type="entry name" value="Diaminopimelate Epimerase, Chain A, domain 1"/>
    <property type="match status" value="2"/>
</dbReference>